<dbReference type="OrthoDB" id="1921208at2759"/>
<dbReference type="InterPro" id="IPR052953">
    <property type="entry name" value="Ser-rich/MCO-related"/>
</dbReference>
<accession>A0A0D0CKJ7</accession>
<proteinExistence type="predicted"/>
<evidence type="ECO:0000256" key="2">
    <source>
        <dbReference type="SAM" id="SignalP"/>
    </source>
</evidence>
<feature type="compositionally biased region" description="Polar residues" evidence="1">
    <location>
        <begin position="198"/>
        <end position="211"/>
    </location>
</feature>
<organism evidence="3 4">
    <name type="scientific">Collybiopsis luxurians FD-317 M1</name>
    <dbReference type="NCBI Taxonomy" id="944289"/>
    <lineage>
        <taxon>Eukaryota</taxon>
        <taxon>Fungi</taxon>
        <taxon>Dikarya</taxon>
        <taxon>Basidiomycota</taxon>
        <taxon>Agaricomycotina</taxon>
        <taxon>Agaricomycetes</taxon>
        <taxon>Agaricomycetidae</taxon>
        <taxon>Agaricales</taxon>
        <taxon>Marasmiineae</taxon>
        <taxon>Omphalotaceae</taxon>
        <taxon>Collybiopsis</taxon>
        <taxon>Collybiopsis luxurians</taxon>
    </lineage>
</organism>
<evidence type="ECO:0000313" key="3">
    <source>
        <dbReference type="EMBL" id="KIK55638.1"/>
    </source>
</evidence>
<evidence type="ECO:0008006" key="5">
    <source>
        <dbReference type="Google" id="ProtNLM"/>
    </source>
</evidence>
<dbReference type="InterPro" id="IPR008972">
    <property type="entry name" value="Cupredoxin"/>
</dbReference>
<gene>
    <name evidence="3" type="ORF">GYMLUDRAFT_833725</name>
</gene>
<evidence type="ECO:0000313" key="4">
    <source>
        <dbReference type="Proteomes" id="UP000053593"/>
    </source>
</evidence>
<name>A0A0D0CKJ7_9AGAR</name>
<feature type="region of interest" description="Disordered" evidence="1">
    <location>
        <begin position="167"/>
        <end position="211"/>
    </location>
</feature>
<keyword evidence="4" id="KW-1185">Reference proteome</keyword>
<dbReference type="Gene3D" id="2.60.40.420">
    <property type="entry name" value="Cupredoxins - blue copper proteins"/>
    <property type="match status" value="1"/>
</dbReference>
<dbReference type="Proteomes" id="UP000053593">
    <property type="component" value="Unassembled WGS sequence"/>
</dbReference>
<dbReference type="SUPFAM" id="SSF49503">
    <property type="entry name" value="Cupredoxins"/>
    <property type="match status" value="1"/>
</dbReference>
<protein>
    <recommendedName>
        <fullName evidence="5">Extracellular serine-rich protein</fullName>
    </recommendedName>
</protein>
<keyword evidence="2" id="KW-0732">Signal</keyword>
<dbReference type="HOGENOM" id="CLU_053381_1_2_1"/>
<reference evidence="3 4" key="1">
    <citation type="submission" date="2014-04" db="EMBL/GenBank/DDBJ databases">
        <title>Evolutionary Origins and Diversification of the Mycorrhizal Mutualists.</title>
        <authorList>
            <consortium name="DOE Joint Genome Institute"/>
            <consortium name="Mycorrhizal Genomics Consortium"/>
            <person name="Kohler A."/>
            <person name="Kuo A."/>
            <person name="Nagy L.G."/>
            <person name="Floudas D."/>
            <person name="Copeland A."/>
            <person name="Barry K.W."/>
            <person name="Cichocki N."/>
            <person name="Veneault-Fourrey C."/>
            <person name="LaButti K."/>
            <person name="Lindquist E.A."/>
            <person name="Lipzen A."/>
            <person name="Lundell T."/>
            <person name="Morin E."/>
            <person name="Murat C."/>
            <person name="Riley R."/>
            <person name="Ohm R."/>
            <person name="Sun H."/>
            <person name="Tunlid A."/>
            <person name="Henrissat B."/>
            <person name="Grigoriev I.V."/>
            <person name="Hibbett D.S."/>
            <person name="Martin F."/>
        </authorList>
    </citation>
    <scope>NUCLEOTIDE SEQUENCE [LARGE SCALE GENOMIC DNA]</scope>
    <source>
        <strain evidence="3 4">FD-317 M1</strain>
    </source>
</reference>
<feature type="compositionally biased region" description="Low complexity" evidence="1">
    <location>
        <begin position="167"/>
        <end position="186"/>
    </location>
</feature>
<feature type="signal peptide" evidence="2">
    <location>
        <begin position="1"/>
        <end position="23"/>
    </location>
</feature>
<dbReference type="CDD" id="cd00920">
    <property type="entry name" value="Cupredoxin"/>
    <property type="match status" value="1"/>
</dbReference>
<dbReference type="EMBL" id="KN834804">
    <property type="protein sequence ID" value="KIK55638.1"/>
    <property type="molecule type" value="Genomic_DNA"/>
</dbReference>
<feature type="chain" id="PRO_5002220371" description="Extracellular serine-rich protein" evidence="2">
    <location>
        <begin position="24"/>
        <end position="211"/>
    </location>
</feature>
<dbReference type="PANTHER" id="PTHR34883:SF15">
    <property type="entry name" value="EXTRACELLULAR SERINE-RICH PROTEIN"/>
    <property type="match status" value="1"/>
</dbReference>
<dbReference type="PANTHER" id="PTHR34883">
    <property type="entry name" value="SERINE-RICH PROTEIN, PUTATIVE-RELATED-RELATED"/>
    <property type="match status" value="1"/>
</dbReference>
<dbReference type="AlphaFoldDB" id="A0A0D0CKJ7"/>
<sequence length="211" mass="21888">MVKMVDSALFLLFLTGWIIGVRGQFNVQVQVGVEGSFYTPGTVSAGMNDVVTFVFGGDFHDVTQSSFENPCVPLPGGFSSGFAGRGADFSNPTPVWNLQITNVSGPLWFFCAATEPTFHCASGMVGAINPPSQEVYSSFVAAAKNTSPTATVAVSYVPNGVGAFATSSPAPVSSSVATTSPASSASNESHILGPAEKQPSQNFTPSHPVQR</sequence>
<evidence type="ECO:0000256" key="1">
    <source>
        <dbReference type="SAM" id="MobiDB-lite"/>
    </source>
</evidence>